<dbReference type="Gene3D" id="3.40.50.2000">
    <property type="entry name" value="Glycogen Phosphorylase B"/>
    <property type="match status" value="1"/>
</dbReference>
<evidence type="ECO:0000313" key="4">
    <source>
        <dbReference type="Proteomes" id="UP000264693"/>
    </source>
</evidence>
<keyword evidence="3" id="KW-1185">Reference proteome</keyword>
<dbReference type="SUPFAM" id="SSF53756">
    <property type="entry name" value="UDP-Glycosyltransferase/glycogen phosphorylase"/>
    <property type="match status" value="1"/>
</dbReference>
<dbReference type="Proteomes" id="UP000264693">
    <property type="component" value="Chromosome"/>
</dbReference>
<reference evidence="2" key="2">
    <citation type="submission" date="2017-09" db="EMBL/GenBank/DDBJ databases">
        <authorList>
            <person name="Perez-Cataluna A."/>
            <person name="Figueras M.J."/>
            <person name="Salas-Masso N."/>
        </authorList>
    </citation>
    <scope>NUCLEOTIDE SEQUENCE</scope>
    <source>
        <strain evidence="2">CECT 7727</strain>
    </source>
</reference>
<gene>
    <name evidence="1" type="ORF">AMRN_2282</name>
    <name evidence="2" type="ORF">CPH92_03685</name>
</gene>
<proteinExistence type="predicted"/>
<evidence type="ECO:0000313" key="3">
    <source>
        <dbReference type="Proteomes" id="UP000224740"/>
    </source>
</evidence>
<dbReference type="EMBL" id="CP032101">
    <property type="protein sequence ID" value="AXX87994.1"/>
    <property type="molecule type" value="Genomic_DNA"/>
</dbReference>
<evidence type="ECO:0000313" key="1">
    <source>
        <dbReference type="EMBL" id="AXX87994.1"/>
    </source>
</evidence>
<reference evidence="1 4" key="3">
    <citation type="submission" date="2018-08" db="EMBL/GenBank/DDBJ databases">
        <title>Complete genome of the Arcobacter marinus type strain JCM 15502.</title>
        <authorList>
            <person name="Miller W.G."/>
            <person name="Yee E."/>
            <person name="Huynh S."/>
            <person name="Parker C.T."/>
        </authorList>
    </citation>
    <scope>NUCLEOTIDE SEQUENCE [LARGE SCALE GENOMIC DNA]</scope>
    <source>
        <strain evidence="1 4">JCM 15502</strain>
    </source>
</reference>
<organism evidence="1 4">
    <name type="scientific">Malaciobacter marinus</name>
    <dbReference type="NCBI Taxonomy" id="505249"/>
    <lineage>
        <taxon>Bacteria</taxon>
        <taxon>Pseudomonadati</taxon>
        <taxon>Campylobacterota</taxon>
        <taxon>Epsilonproteobacteria</taxon>
        <taxon>Campylobacterales</taxon>
        <taxon>Arcobacteraceae</taxon>
        <taxon>Malaciobacter</taxon>
    </lineage>
</organism>
<dbReference type="RefSeq" id="WP_099310429.1">
    <property type="nucleotide sequence ID" value="NZ_CP032101.1"/>
</dbReference>
<name>A0A347TN16_9BACT</name>
<evidence type="ECO:0000313" key="2">
    <source>
        <dbReference type="EMBL" id="PHO16044.1"/>
    </source>
</evidence>
<dbReference type="Proteomes" id="UP000224740">
    <property type="component" value="Unassembled WGS sequence"/>
</dbReference>
<protein>
    <submittedName>
        <fullName evidence="1">Uncharacterized protein</fullName>
    </submittedName>
</protein>
<dbReference type="EMBL" id="NXAO01000015">
    <property type="protein sequence ID" value="PHO16044.1"/>
    <property type="molecule type" value="Genomic_DNA"/>
</dbReference>
<accession>A0A347TN16</accession>
<dbReference type="AlphaFoldDB" id="A0A347TN16"/>
<dbReference type="KEGG" id="amar:AMRN_2282"/>
<reference evidence="3" key="1">
    <citation type="submission" date="2017-09" db="EMBL/GenBank/DDBJ databases">
        <title>Arcobacter canalis sp. nov., a new species isolated from a water canal contaminated with urban sewage.</title>
        <authorList>
            <person name="Perez-Cataluna A."/>
            <person name="Salas-Masso N."/>
            <person name="Figueras M.J."/>
        </authorList>
    </citation>
    <scope>NUCLEOTIDE SEQUENCE [LARGE SCALE GENOMIC DNA]</scope>
    <source>
        <strain evidence="3">CECT 7727</strain>
    </source>
</reference>
<sequence>MVIFRVTQNINIKTTDGTLVSYFKLKNPSNLINDTLYITTYEDFLDLKRVFKSVDKKYQLKVIEETRLTSDKYFPKELGILNKNEFNTIIQNKKALVTKNVNFSENLDYLSIFLNASNNSLKTQISNTLKQDVKVAILGNMGFKVGEMVNSISALRIFYEELKKTFKTVTIDIYLNSSENKQFTRDKQIFLNQEFINKVTALSISVKKLYEYDYYIDTSLVTKKPYYSELNYVDSWLYKFGIDYKKIENNRKYNTLSLNNYKPSNALKSKLNEIKLKGKILLFHPYSANVNRSIPRDIASELLKKMIKKMPDYTIISVLQIDGVKDESYVCLKDYSKSFLDYSYIISWANKIITVDTATYHISDIFFIPTVVIFTDEKLIKRVDYYNNAKAVLVKDKSKNLSLFNFKETSLIVNRFEAWKELKIKQIIKLLD</sequence>